<dbReference type="EMBL" id="CAAALY010031646">
    <property type="protein sequence ID" value="VEL17222.1"/>
    <property type="molecule type" value="Genomic_DNA"/>
</dbReference>
<sequence>MGAPPGYTTSRWGLFLIAPSQVPLVTSQISPASAPVTTSLNITDSGRCRLSTAHGHAHTSTGISHVFATNFVIITASSSLAHNRSCLSSLGHTA</sequence>
<accession>A0A3S5BA01</accession>
<keyword evidence="3" id="KW-1185">Reference proteome</keyword>
<organism evidence="2 3">
    <name type="scientific">Protopolystoma xenopodis</name>
    <dbReference type="NCBI Taxonomy" id="117903"/>
    <lineage>
        <taxon>Eukaryota</taxon>
        <taxon>Metazoa</taxon>
        <taxon>Spiralia</taxon>
        <taxon>Lophotrochozoa</taxon>
        <taxon>Platyhelminthes</taxon>
        <taxon>Monogenea</taxon>
        <taxon>Polyopisthocotylea</taxon>
        <taxon>Polystomatidea</taxon>
        <taxon>Polystomatidae</taxon>
        <taxon>Protopolystoma</taxon>
    </lineage>
</organism>
<gene>
    <name evidence="2" type="ORF">PXEA_LOCUS10662</name>
</gene>
<protein>
    <submittedName>
        <fullName evidence="2">Uncharacterized protein</fullName>
    </submittedName>
</protein>
<dbReference type="AlphaFoldDB" id="A0A3S5BA01"/>
<dbReference type="Proteomes" id="UP000784294">
    <property type="component" value="Unassembled WGS sequence"/>
</dbReference>
<evidence type="ECO:0000256" key="1">
    <source>
        <dbReference type="SAM" id="SignalP"/>
    </source>
</evidence>
<feature type="signal peptide" evidence="1">
    <location>
        <begin position="1"/>
        <end position="27"/>
    </location>
</feature>
<evidence type="ECO:0000313" key="2">
    <source>
        <dbReference type="EMBL" id="VEL17222.1"/>
    </source>
</evidence>
<reference evidence="2" key="1">
    <citation type="submission" date="2018-11" db="EMBL/GenBank/DDBJ databases">
        <authorList>
            <consortium name="Pathogen Informatics"/>
        </authorList>
    </citation>
    <scope>NUCLEOTIDE SEQUENCE</scope>
</reference>
<keyword evidence="1" id="KW-0732">Signal</keyword>
<feature type="chain" id="PRO_5018605757" evidence="1">
    <location>
        <begin position="28"/>
        <end position="94"/>
    </location>
</feature>
<name>A0A3S5BA01_9PLAT</name>
<proteinExistence type="predicted"/>
<evidence type="ECO:0000313" key="3">
    <source>
        <dbReference type="Proteomes" id="UP000784294"/>
    </source>
</evidence>
<comment type="caution">
    <text evidence="2">The sequence shown here is derived from an EMBL/GenBank/DDBJ whole genome shotgun (WGS) entry which is preliminary data.</text>
</comment>